<accession>A0A9W6BI15</accession>
<keyword evidence="4" id="KW-1185">Reference proteome</keyword>
<feature type="region of interest" description="Disordered" evidence="2">
    <location>
        <begin position="700"/>
        <end position="724"/>
    </location>
</feature>
<evidence type="ECO:0000313" key="4">
    <source>
        <dbReference type="Proteomes" id="UP001165080"/>
    </source>
</evidence>
<evidence type="ECO:0000256" key="1">
    <source>
        <dbReference type="SAM" id="Coils"/>
    </source>
</evidence>
<feature type="compositionally biased region" description="Low complexity" evidence="2">
    <location>
        <begin position="295"/>
        <end position="350"/>
    </location>
</feature>
<protein>
    <submittedName>
        <fullName evidence="3">Uncharacterized protein</fullName>
    </submittedName>
</protein>
<dbReference type="AlphaFoldDB" id="A0A9W6BI15"/>
<feature type="compositionally biased region" description="Low complexity" evidence="2">
    <location>
        <begin position="129"/>
        <end position="140"/>
    </location>
</feature>
<name>A0A9W6BI15_9CHLO</name>
<feature type="compositionally biased region" description="Basic and acidic residues" evidence="2">
    <location>
        <begin position="570"/>
        <end position="589"/>
    </location>
</feature>
<feature type="compositionally biased region" description="Basic and acidic residues" evidence="2">
    <location>
        <begin position="225"/>
        <end position="235"/>
    </location>
</feature>
<feature type="compositionally biased region" description="Polar residues" evidence="2">
    <location>
        <begin position="44"/>
        <end position="55"/>
    </location>
</feature>
<feature type="compositionally biased region" description="Basic and acidic residues" evidence="2">
    <location>
        <begin position="141"/>
        <end position="151"/>
    </location>
</feature>
<feature type="compositionally biased region" description="Low complexity" evidence="2">
    <location>
        <begin position="166"/>
        <end position="195"/>
    </location>
</feature>
<feature type="compositionally biased region" description="Low complexity" evidence="2">
    <location>
        <begin position="1"/>
        <end position="21"/>
    </location>
</feature>
<proteinExistence type="predicted"/>
<feature type="compositionally biased region" description="Low complexity" evidence="2">
    <location>
        <begin position="258"/>
        <end position="270"/>
    </location>
</feature>
<feature type="compositionally biased region" description="Polar residues" evidence="2">
    <location>
        <begin position="592"/>
        <end position="608"/>
    </location>
</feature>
<feature type="region of interest" description="Disordered" evidence="2">
    <location>
        <begin position="1001"/>
        <end position="1022"/>
    </location>
</feature>
<evidence type="ECO:0000256" key="2">
    <source>
        <dbReference type="SAM" id="MobiDB-lite"/>
    </source>
</evidence>
<feature type="compositionally biased region" description="Polar residues" evidence="2">
    <location>
        <begin position="669"/>
        <end position="683"/>
    </location>
</feature>
<reference evidence="3 4" key="1">
    <citation type="journal article" date="2023" name="Commun. Biol.">
        <title>Reorganization of the ancestral sex-determining regions during the evolution of trioecy in Pleodorina starrii.</title>
        <authorList>
            <person name="Takahashi K."/>
            <person name="Suzuki S."/>
            <person name="Kawai-Toyooka H."/>
            <person name="Yamamoto K."/>
            <person name="Hamaji T."/>
            <person name="Ootsuki R."/>
            <person name="Yamaguchi H."/>
            <person name="Kawachi M."/>
            <person name="Higashiyama T."/>
            <person name="Nozaki H."/>
        </authorList>
    </citation>
    <scope>NUCLEOTIDE SEQUENCE [LARGE SCALE GENOMIC DNA]</scope>
    <source>
        <strain evidence="3 4">NIES-4479</strain>
    </source>
</reference>
<feature type="coiled-coil region" evidence="1">
    <location>
        <begin position="417"/>
        <end position="531"/>
    </location>
</feature>
<dbReference type="Proteomes" id="UP001165080">
    <property type="component" value="Unassembled WGS sequence"/>
</dbReference>
<organism evidence="3 4">
    <name type="scientific">Pleodorina starrii</name>
    <dbReference type="NCBI Taxonomy" id="330485"/>
    <lineage>
        <taxon>Eukaryota</taxon>
        <taxon>Viridiplantae</taxon>
        <taxon>Chlorophyta</taxon>
        <taxon>core chlorophytes</taxon>
        <taxon>Chlorophyceae</taxon>
        <taxon>CS clade</taxon>
        <taxon>Chlamydomonadales</taxon>
        <taxon>Volvocaceae</taxon>
        <taxon>Pleodorina</taxon>
    </lineage>
</organism>
<feature type="compositionally biased region" description="Polar residues" evidence="2">
    <location>
        <begin position="700"/>
        <end position="722"/>
    </location>
</feature>
<feature type="region of interest" description="Disordered" evidence="2">
    <location>
        <begin position="782"/>
        <end position="806"/>
    </location>
</feature>
<feature type="region of interest" description="Disordered" evidence="2">
    <location>
        <begin position="1"/>
        <end position="388"/>
    </location>
</feature>
<keyword evidence="1" id="KW-0175">Coiled coil</keyword>
<dbReference type="EMBL" id="BRXU01000005">
    <property type="protein sequence ID" value="GLC51891.1"/>
    <property type="molecule type" value="Genomic_DNA"/>
</dbReference>
<dbReference type="CDD" id="cd14686">
    <property type="entry name" value="bZIP"/>
    <property type="match status" value="1"/>
</dbReference>
<gene>
    <name evidence="3" type="primary">PLEST003597</name>
    <name evidence="3" type="ORF">PLESTB_000560000</name>
</gene>
<feature type="compositionally biased region" description="Low complexity" evidence="2">
    <location>
        <begin position="611"/>
        <end position="622"/>
    </location>
</feature>
<feature type="region of interest" description="Disordered" evidence="2">
    <location>
        <begin position="537"/>
        <end position="683"/>
    </location>
</feature>
<evidence type="ECO:0000313" key="3">
    <source>
        <dbReference type="EMBL" id="GLC51891.1"/>
    </source>
</evidence>
<comment type="caution">
    <text evidence="3">The sequence shown here is derived from an EMBL/GenBank/DDBJ whole genome shotgun (WGS) entry which is preliminary data.</text>
</comment>
<feature type="compositionally biased region" description="Basic and acidic residues" evidence="2">
    <location>
        <begin position="539"/>
        <end position="551"/>
    </location>
</feature>
<sequence length="1167" mass="120357">MTRGKAQSAAAAPADAGQGPSSFKEAHGKNVSSKRRSREAAMLQESNFRFGSVPSSVPEERAPGKAGGAGPAAPVSGISPPSKGRRKKTVSAPPLPEQLGEQLEHEEGPNVQPTSPAADGNVAKKKRTASTAAAEDATAAKAHDEHADSRQKKAKNAGQHQPAPRSGSDGEADGSGSLKRPSHAAGPSAAAAAPATGLYVETGQGSKRNGKAQAQRASPDDEGADGERAADRGAADHSAAPSSGRPKKSSGGEGQVGASAPSAMAPSNAATGKAHGPGQPHAASQQTEKAPQGHAAANLVASAATATAVPPADVARPPAAAATAPQPLQARQEGAAAARRQLPSSSAEGAAGPGPSGSAQEPNPGLALRPPPQTATAANGAAGSMRYPPTGTTPVKVFVPIQLPRLEICGQNQRKAIADLQRQLAEMRVLYDDLKATKIQDLEKVLAQQEEYTAEQVKLANHRAERWRAAAERAEQKALEAGSKEVKDRIRELQIQTEQLLQQNSDLLFQVTQLQRELALTQQAYHDARAKLSMYETAQEARAKDHDVEDKGEAEEQEHRGHGTAEANEPEQRPKEDLGTEAESGHGHDQVGPQSTAGDAAHQESSPVVTLGAGLSPGLAAAAGGGGGSVRHSLDRSVGLQFPTPSPGVGVQYSNPSVDPLMRQPQGPPASNQSGNPSGQRGLATNCQRVINMLPHLQTPAPSIQSHLRPSGVPSTSQAGTSLSGGHGISTDCLRVVQMLPQLRVPSPNTSSRLASGAVPWTKQNDAMLPCGADASGVTPVAANGDGRQLLAQPGSDKRRSTGSPVDGLCQAGGDNMPTDLSHAHGLGAPEAFKLAGGLQEQYSFVDLNPASARKATRAEVGAPSPAAGLAFVAPEKPGVDQVQRAEGVPGVAALVAAAAATALPPSPGRALQDTVAHASTSVNGCMLQIARRPVGPDMASQARKTAADLVHTANQPGNLHGASPDSAAMAAAAVGHSGSVQGSCNLPGFVARALSQREAPHGLDQARAAQPPKSVQGTPAASPRLCVGDAAVQAQGTGQVPQNGQRPQGMISSRSPSPRTAQIKFWEGVLGWKMEPVSSKPLEECRMIHRATGLRFVLRETLLDDDEIEEHDQGQPQKRYFEYIPLDLGTGAARLAPFLKETIMIAEDQRGQLLDHIEKAITEARS</sequence>
<feature type="region of interest" description="Disordered" evidence="2">
    <location>
        <begin position="1038"/>
        <end position="1059"/>
    </location>
</feature>
<feature type="compositionally biased region" description="Low complexity" evidence="2">
    <location>
        <begin position="71"/>
        <end position="82"/>
    </location>
</feature>